<evidence type="ECO:0000313" key="4">
    <source>
        <dbReference type="Proteomes" id="UP000541444"/>
    </source>
</evidence>
<gene>
    <name evidence="3" type="ORF">GIB67_025158</name>
</gene>
<dbReference type="Proteomes" id="UP000541444">
    <property type="component" value="Unassembled WGS sequence"/>
</dbReference>
<accession>A0A7J7N8D5</accession>
<keyword evidence="4" id="KW-1185">Reference proteome</keyword>
<protein>
    <recommendedName>
        <fullName evidence="2">Myb/SANT-like domain-containing protein</fullName>
    </recommendedName>
</protein>
<dbReference type="OrthoDB" id="1748457at2759"/>
<reference evidence="3 4" key="1">
    <citation type="journal article" date="2020" name="IScience">
        <title>Genome Sequencing of the Endangered Kingdonia uniflora (Circaeasteraceae, Ranunculales) Reveals Potential Mechanisms of Evolutionary Specialization.</title>
        <authorList>
            <person name="Sun Y."/>
            <person name="Deng T."/>
            <person name="Zhang A."/>
            <person name="Moore M.J."/>
            <person name="Landis J.B."/>
            <person name="Lin N."/>
            <person name="Zhang H."/>
            <person name="Zhang X."/>
            <person name="Huang J."/>
            <person name="Zhang X."/>
            <person name="Sun H."/>
            <person name="Wang H."/>
        </authorList>
    </citation>
    <scope>NUCLEOTIDE SEQUENCE [LARGE SCALE GENOMIC DNA]</scope>
    <source>
        <strain evidence="3">TB1705</strain>
        <tissue evidence="3">Leaf</tissue>
    </source>
</reference>
<dbReference type="PANTHER" id="PTHR46929:SF3">
    <property type="entry name" value="MYB_SANT-LIKE DOMAIN-CONTAINING PROTEIN"/>
    <property type="match status" value="1"/>
</dbReference>
<evidence type="ECO:0000259" key="2">
    <source>
        <dbReference type="Pfam" id="PF12776"/>
    </source>
</evidence>
<feature type="region of interest" description="Disordered" evidence="1">
    <location>
        <begin position="1"/>
        <end position="26"/>
    </location>
</feature>
<proteinExistence type="predicted"/>
<dbReference type="AlphaFoldDB" id="A0A7J7N8D5"/>
<name>A0A7J7N8D5_9MAGN</name>
<comment type="caution">
    <text evidence="3">The sequence shown here is derived from an EMBL/GenBank/DDBJ whole genome shotgun (WGS) entry which is preliminary data.</text>
</comment>
<evidence type="ECO:0000313" key="3">
    <source>
        <dbReference type="EMBL" id="KAF6163294.1"/>
    </source>
</evidence>
<evidence type="ECO:0000256" key="1">
    <source>
        <dbReference type="SAM" id="MobiDB-lite"/>
    </source>
</evidence>
<dbReference type="InterPro" id="IPR024752">
    <property type="entry name" value="Myb/SANT-like_dom"/>
</dbReference>
<feature type="domain" description="Myb/SANT-like" evidence="2">
    <location>
        <begin position="30"/>
        <end position="121"/>
    </location>
</feature>
<dbReference type="EMBL" id="JACGCM010000999">
    <property type="protein sequence ID" value="KAF6163294.1"/>
    <property type="molecule type" value="Genomic_DNA"/>
</dbReference>
<dbReference type="Pfam" id="PF12776">
    <property type="entry name" value="Myb_DNA-bind_3"/>
    <property type="match status" value="1"/>
</dbReference>
<sequence>MTSVRKSPPFESQPIQKSTRNDDEKKGQVRWDMGMDILLLDVFEKEANEGRKHGNFWSAQAWKNGIAALLVKNSIINKRHIESRFRIMKSKYHSFLELKGKSGAGWDSTRNSVTFSDAKWVELLETPKCRDKWAKFKDKGLEWDETKLEVVIGKDNATGVDRLGGMNCMNIGEYDNTNAEESIHVVDPTLVHNLDGDYVSTNFSALLGKRGPQYDKEK</sequence>
<organism evidence="3 4">
    <name type="scientific">Kingdonia uniflora</name>
    <dbReference type="NCBI Taxonomy" id="39325"/>
    <lineage>
        <taxon>Eukaryota</taxon>
        <taxon>Viridiplantae</taxon>
        <taxon>Streptophyta</taxon>
        <taxon>Embryophyta</taxon>
        <taxon>Tracheophyta</taxon>
        <taxon>Spermatophyta</taxon>
        <taxon>Magnoliopsida</taxon>
        <taxon>Ranunculales</taxon>
        <taxon>Circaeasteraceae</taxon>
        <taxon>Kingdonia</taxon>
    </lineage>
</organism>
<dbReference type="PANTHER" id="PTHR46929">
    <property type="entry name" value="EXPRESSED PROTEIN"/>
    <property type="match status" value="1"/>
</dbReference>